<dbReference type="AlphaFoldDB" id="A0A6N9H637"/>
<keyword evidence="2" id="KW-1185">Reference proteome</keyword>
<evidence type="ECO:0000313" key="1">
    <source>
        <dbReference type="EMBL" id="MYM19567.1"/>
    </source>
</evidence>
<name>A0A6N9H637_9MICO</name>
<proteinExistence type="predicted"/>
<evidence type="ECO:0000313" key="2">
    <source>
        <dbReference type="Proteomes" id="UP000469215"/>
    </source>
</evidence>
<organism evidence="1 2">
    <name type="scientific">Brevibacterium rongguiense</name>
    <dbReference type="NCBI Taxonomy" id="2695267"/>
    <lineage>
        <taxon>Bacteria</taxon>
        <taxon>Bacillati</taxon>
        <taxon>Actinomycetota</taxon>
        <taxon>Actinomycetes</taxon>
        <taxon>Micrococcales</taxon>
        <taxon>Brevibacteriaceae</taxon>
        <taxon>Brevibacterium</taxon>
    </lineage>
</organism>
<evidence type="ECO:0008006" key="3">
    <source>
        <dbReference type="Google" id="ProtNLM"/>
    </source>
</evidence>
<dbReference type="Proteomes" id="UP000469215">
    <property type="component" value="Unassembled WGS sequence"/>
</dbReference>
<accession>A0A6N9H637</accession>
<dbReference type="EMBL" id="WWEQ01000019">
    <property type="protein sequence ID" value="MYM19567.1"/>
    <property type="molecule type" value="Genomic_DNA"/>
</dbReference>
<sequence>MRRTAVEPDGTWVIQQVRGSASGKVYTCPGCHQELAAATPHTVAWRSDDDFGYGTGVTGRRHWHTACFNARTRRM</sequence>
<protein>
    <recommendedName>
        <fullName evidence="3">ATP/GTP-binding protein</fullName>
    </recommendedName>
</protein>
<comment type="caution">
    <text evidence="1">The sequence shown here is derived from an EMBL/GenBank/DDBJ whole genome shotgun (WGS) entry which is preliminary data.</text>
</comment>
<gene>
    <name evidence="1" type="ORF">GSY69_06175</name>
</gene>
<reference evidence="1 2" key="1">
    <citation type="submission" date="2020-01" db="EMBL/GenBank/DDBJ databases">
        <authorList>
            <person name="Deng T."/>
        </authorList>
    </citation>
    <scope>NUCLEOTIDE SEQUENCE [LARGE SCALE GENOMIC DNA]</scope>
    <source>
        <strain evidence="1 2">5221</strain>
    </source>
</reference>